<dbReference type="EMBL" id="CP144747">
    <property type="protein sequence ID" value="WVZ61775.1"/>
    <property type="molecule type" value="Genomic_DNA"/>
</dbReference>
<sequence>MEMLSKTGAVVPRLGTAGKETPLATEHRWLLTQIIWIQASSLLLHGSGLPHTDRSALGQVRPATTPVIAGARTRKDGGRREAMNEKEIDVSLLPLSSLSANQLHAAAGTGEDK</sequence>
<organism evidence="1 2">
    <name type="scientific">Paspalum notatum var. saurae</name>
    <dbReference type="NCBI Taxonomy" id="547442"/>
    <lineage>
        <taxon>Eukaryota</taxon>
        <taxon>Viridiplantae</taxon>
        <taxon>Streptophyta</taxon>
        <taxon>Embryophyta</taxon>
        <taxon>Tracheophyta</taxon>
        <taxon>Spermatophyta</taxon>
        <taxon>Magnoliopsida</taxon>
        <taxon>Liliopsida</taxon>
        <taxon>Poales</taxon>
        <taxon>Poaceae</taxon>
        <taxon>PACMAD clade</taxon>
        <taxon>Panicoideae</taxon>
        <taxon>Andropogonodae</taxon>
        <taxon>Paspaleae</taxon>
        <taxon>Paspalinae</taxon>
        <taxon>Paspalum</taxon>
    </lineage>
</organism>
<evidence type="ECO:0000313" key="1">
    <source>
        <dbReference type="EMBL" id="WVZ61775.1"/>
    </source>
</evidence>
<proteinExistence type="predicted"/>
<protein>
    <submittedName>
        <fullName evidence="1">Uncharacterized protein</fullName>
    </submittedName>
</protein>
<gene>
    <name evidence="1" type="ORF">U9M48_011595</name>
</gene>
<dbReference type="AlphaFoldDB" id="A0AAQ3SW24"/>
<reference evidence="1 2" key="1">
    <citation type="submission" date="2024-02" db="EMBL/GenBank/DDBJ databases">
        <title>High-quality chromosome-scale genome assembly of Pensacola bahiagrass (Paspalum notatum Flugge var. saurae).</title>
        <authorList>
            <person name="Vega J.M."/>
            <person name="Podio M."/>
            <person name="Orjuela J."/>
            <person name="Siena L.A."/>
            <person name="Pessino S.C."/>
            <person name="Combes M.C."/>
            <person name="Mariac C."/>
            <person name="Albertini E."/>
            <person name="Pupilli F."/>
            <person name="Ortiz J.P.A."/>
            <person name="Leblanc O."/>
        </authorList>
    </citation>
    <scope>NUCLEOTIDE SEQUENCE [LARGE SCALE GENOMIC DNA]</scope>
    <source>
        <strain evidence="1">R1</strain>
        <tissue evidence="1">Leaf</tissue>
    </source>
</reference>
<name>A0AAQ3SW24_PASNO</name>
<dbReference type="Proteomes" id="UP001341281">
    <property type="component" value="Chromosome 03"/>
</dbReference>
<keyword evidence="2" id="KW-1185">Reference proteome</keyword>
<accession>A0AAQ3SW24</accession>
<evidence type="ECO:0000313" key="2">
    <source>
        <dbReference type="Proteomes" id="UP001341281"/>
    </source>
</evidence>